<dbReference type="GO" id="GO:0008270">
    <property type="term" value="F:zinc ion binding"/>
    <property type="evidence" value="ECO:0007669"/>
    <property type="project" value="UniProtKB-KW"/>
</dbReference>
<dbReference type="Gene3D" id="3.30.40.10">
    <property type="entry name" value="Zinc/RING finger domain, C3HC4 (zinc finger)"/>
    <property type="match status" value="1"/>
</dbReference>
<dbReference type="OrthoDB" id="436852at2759"/>
<keyword evidence="3" id="KW-0862">Zinc</keyword>
<evidence type="ECO:0000256" key="4">
    <source>
        <dbReference type="SAM" id="MobiDB-lite"/>
    </source>
</evidence>
<dbReference type="EMBL" id="JANBPT010000723">
    <property type="protein sequence ID" value="KAJ1913834.1"/>
    <property type="molecule type" value="Genomic_DNA"/>
</dbReference>
<keyword evidence="7" id="KW-1185">Reference proteome</keyword>
<dbReference type="PROSITE" id="PS01359">
    <property type="entry name" value="ZF_PHD_1"/>
    <property type="match status" value="1"/>
</dbReference>
<feature type="compositionally biased region" description="Basic residues" evidence="4">
    <location>
        <begin position="290"/>
        <end position="314"/>
    </location>
</feature>
<feature type="compositionally biased region" description="Polar residues" evidence="4">
    <location>
        <begin position="431"/>
        <end position="444"/>
    </location>
</feature>
<evidence type="ECO:0000313" key="7">
    <source>
        <dbReference type="Proteomes" id="UP001150569"/>
    </source>
</evidence>
<keyword evidence="1" id="KW-0479">Metal-binding</keyword>
<feature type="compositionally biased region" description="Basic and acidic residues" evidence="4">
    <location>
        <begin position="108"/>
        <end position="118"/>
    </location>
</feature>
<feature type="compositionally biased region" description="Low complexity" evidence="4">
    <location>
        <begin position="245"/>
        <end position="267"/>
    </location>
</feature>
<dbReference type="PANTHER" id="PTHR47793">
    <property type="entry name" value="HISTONE DEACETYLASE COMPLEX SUBUNIT CTI6"/>
    <property type="match status" value="1"/>
</dbReference>
<comment type="caution">
    <text evidence="6">The sequence shown here is derived from an EMBL/GenBank/DDBJ whole genome shotgun (WGS) entry which is preliminary data.</text>
</comment>
<gene>
    <name evidence="6" type="primary">CTI6_1</name>
    <name evidence="6" type="ORF">IWQ60_009058</name>
</gene>
<dbReference type="InterPro" id="IPR011011">
    <property type="entry name" value="Znf_FYVE_PHD"/>
</dbReference>
<evidence type="ECO:0000313" key="6">
    <source>
        <dbReference type="EMBL" id="KAJ1913834.1"/>
    </source>
</evidence>
<evidence type="ECO:0000256" key="1">
    <source>
        <dbReference type="ARBA" id="ARBA00022723"/>
    </source>
</evidence>
<feature type="compositionally biased region" description="Polar residues" evidence="4">
    <location>
        <begin position="316"/>
        <end position="329"/>
    </location>
</feature>
<dbReference type="Pfam" id="PF20826">
    <property type="entry name" value="PHD_5"/>
    <property type="match status" value="1"/>
</dbReference>
<feature type="compositionally biased region" description="Low complexity" evidence="4">
    <location>
        <begin position="154"/>
        <end position="178"/>
    </location>
</feature>
<proteinExistence type="predicted"/>
<feature type="compositionally biased region" description="Polar residues" evidence="4">
    <location>
        <begin position="206"/>
        <end position="219"/>
    </location>
</feature>
<dbReference type="InterPro" id="IPR053051">
    <property type="entry name" value="HDAC_complex_subunit"/>
</dbReference>
<accession>A0A9W7ZW53</accession>
<feature type="region of interest" description="Disordered" evidence="4">
    <location>
        <begin position="91"/>
        <end position="349"/>
    </location>
</feature>
<name>A0A9W7ZW53_9FUNG</name>
<evidence type="ECO:0000259" key="5">
    <source>
        <dbReference type="SMART" id="SM00249"/>
    </source>
</evidence>
<sequence>MGHGSRSNGSRRGQRNRSTSSRQRYNPDITRCVCGRKQEEGLFMIQCDECQVWQHGECVNLPDKKYCPESYFCELCRPEDHPYLLLTPPADAKRTSATRPAGAPYAPIDKDDDHRVGNDQEDAYPSATDTVPRSRRPSQSSRPRPPRSPKTNKPLRPAARGAPPSPPQSATTSTSTQPNDVAVPTRPATLALDRTNQTWLADAKATGTQSLCPSPTLPTDSKRSYESDDEVVLGDVVEKKRRLGRTTSARTAGAAQSSAAPSGASTPLPHPADGDSANEDATSVIAPPPARRRTSTKKPTKNARKSGTKARGGRRNGTSDGSQVSTPTDSGHEAAGTPIDKEDHRPSPLTSADLLRAEPYVCKVTYPSPGMSLGDMRKRACLMLEYVTRVQDARLDRKLTSATRPVGVAVSVSSPAAAPLSSSPVHSPASQTMTESTDEGTASSIQLIDMLTRDLIRFQEMLTS</sequence>
<dbReference type="Proteomes" id="UP001150569">
    <property type="component" value="Unassembled WGS sequence"/>
</dbReference>
<dbReference type="InterPro" id="IPR013083">
    <property type="entry name" value="Znf_RING/FYVE/PHD"/>
</dbReference>
<organism evidence="6 7">
    <name type="scientific">Tieghemiomyces parasiticus</name>
    <dbReference type="NCBI Taxonomy" id="78921"/>
    <lineage>
        <taxon>Eukaryota</taxon>
        <taxon>Fungi</taxon>
        <taxon>Fungi incertae sedis</taxon>
        <taxon>Zoopagomycota</taxon>
        <taxon>Kickxellomycotina</taxon>
        <taxon>Dimargaritomycetes</taxon>
        <taxon>Dimargaritales</taxon>
        <taxon>Dimargaritaceae</taxon>
        <taxon>Tieghemiomyces</taxon>
    </lineage>
</organism>
<dbReference type="InterPro" id="IPR019786">
    <property type="entry name" value="Zinc_finger_PHD-type_CS"/>
</dbReference>
<protein>
    <submittedName>
        <fullName evidence="6">Histone deacetylase complex subunit</fullName>
    </submittedName>
</protein>
<dbReference type="AlphaFoldDB" id="A0A9W7ZW53"/>
<reference evidence="6" key="1">
    <citation type="submission" date="2022-07" db="EMBL/GenBank/DDBJ databases">
        <title>Phylogenomic reconstructions and comparative analyses of Kickxellomycotina fungi.</title>
        <authorList>
            <person name="Reynolds N.K."/>
            <person name="Stajich J.E."/>
            <person name="Barry K."/>
            <person name="Grigoriev I.V."/>
            <person name="Crous P."/>
            <person name="Smith M.E."/>
        </authorList>
    </citation>
    <scope>NUCLEOTIDE SEQUENCE</scope>
    <source>
        <strain evidence="6">RSA 861</strain>
    </source>
</reference>
<feature type="compositionally biased region" description="Low complexity" evidence="4">
    <location>
        <begin position="415"/>
        <end position="430"/>
    </location>
</feature>
<keyword evidence="2" id="KW-0863">Zinc-finger</keyword>
<dbReference type="SUPFAM" id="SSF57903">
    <property type="entry name" value="FYVE/PHD zinc finger"/>
    <property type="match status" value="1"/>
</dbReference>
<evidence type="ECO:0000256" key="2">
    <source>
        <dbReference type="ARBA" id="ARBA00022771"/>
    </source>
</evidence>
<dbReference type="PANTHER" id="PTHR47793:SF1">
    <property type="entry name" value="HISTONE DEACETYLASE COMPLEX SUBUNIT CTI6"/>
    <property type="match status" value="1"/>
</dbReference>
<evidence type="ECO:0000256" key="3">
    <source>
        <dbReference type="ARBA" id="ARBA00022833"/>
    </source>
</evidence>
<feature type="region of interest" description="Disordered" evidence="4">
    <location>
        <begin position="1"/>
        <end position="24"/>
    </location>
</feature>
<feature type="region of interest" description="Disordered" evidence="4">
    <location>
        <begin position="415"/>
        <end position="444"/>
    </location>
</feature>
<dbReference type="SMART" id="SM00249">
    <property type="entry name" value="PHD"/>
    <property type="match status" value="1"/>
</dbReference>
<feature type="domain" description="Zinc finger PHD-type" evidence="5">
    <location>
        <begin position="31"/>
        <end position="77"/>
    </location>
</feature>
<dbReference type="InterPro" id="IPR001965">
    <property type="entry name" value="Znf_PHD"/>
</dbReference>